<dbReference type="PANTHER" id="PTHR43304:SF1">
    <property type="entry name" value="PAC DOMAIN-CONTAINING PROTEIN"/>
    <property type="match status" value="1"/>
</dbReference>
<evidence type="ECO:0000256" key="1">
    <source>
        <dbReference type="ARBA" id="ARBA00000085"/>
    </source>
</evidence>
<sequence length="354" mass="40819">MVNSNIGIWDFDANLNRVFFSDESKNIIGFKSEEFGSNPQDWNVRVHPDDKDEYFKNFQDHLKGHTPIYKNVHRILCKDETYKWISDKGKILERDSEGNPLRIIGTHLDITELKEKEIANAKLLKLLTIQNEKLTNFAHIVTHNLKSHAANFENLLEFYDEAETTAEKEELITHIKTVNQSLTKTISNLQEIVSIQTHKNEHIKTLNIHDYINNAIKLLDVEIEQSKAEITNHVKPSINIDFNPAYLESIFQNLLSNSIKYKHPKRHPSIKFNSAETKDSYIITIQDNGIGIDMDKYGDEVFKLYRTFHQNQNAEGVGLYLIKNHIESFGGTIMVNSKINEGSIFTINLPKKPS</sequence>
<dbReference type="EMBL" id="SLUP01000008">
    <property type="protein sequence ID" value="TCL64019.1"/>
    <property type="molecule type" value="Genomic_DNA"/>
</dbReference>
<protein>
    <recommendedName>
        <fullName evidence="2">histidine kinase</fullName>
        <ecNumber evidence="2">2.7.13.3</ecNumber>
    </recommendedName>
</protein>
<dbReference type="PROSITE" id="PS50109">
    <property type="entry name" value="HIS_KIN"/>
    <property type="match status" value="1"/>
</dbReference>
<gene>
    <name evidence="8" type="ORF">EV196_108217</name>
</gene>
<dbReference type="Pfam" id="PF08447">
    <property type="entry name" value="PAS_3"/>
    <property type="match status" value="1"/>
</dbReference>
<evidence type="ECO:0000256" key="3">
    <source>
        <dbReference type="ARBA" id="ARBA00022553"/>
    </source>
</evidence>
<dbReference type="InterPro" id="IPR004358">
    <property type="entry name" value="Sig_transdc_His_kin-like_C"/>
</dbReference>
<feature type="domain" description="PAS" evidence="7">
    <location>
        <begin position="1"/>
        <end position="65"/>
    </location>
</feature>
<comment type="caution">
    <text evidence="8">The sequence shown here is derived from an EMBL/GenBank/DDBJ whole genome shotgun (WGS) entry which is preliminary data.</text>
</comment>
<dbReference type="SMART" id="SM00387">
    <property type="entry name" value="HATPase_c"/>
    <property type="match status" value="1"/>
</dbReference>
<organism evidence="8 9">
    <name type="scientific">Mariniflexile fucanivorans</name>
    <dbReference type="NCBI Taxonomy" id="264023"/>
    <lineage>
        <taxon>Bacteria</taxon>
        <taxon>Pseudomonadati</taxon>
        <taxon>Bacteroidota</taxon>
        <taxon>Flavobacteriia</taxon>
        <taxon>Flavobacteriales</taxon>
        <taxon>Flavobacteriaceae</taxon>
        <taxon>Mariniflexile</taxon>
    </lineage>
</organism>
<reference evidence="8 9" key="1">
    <citation type="submission" date="2019-03" db="EMBL/GenBank/DDBJ databases">
        <title>Genomic Encyclopedia of Type Strains, Phase IV (KMG-IV): sequencing the most valuable type-strain genomes for metagenomic binning, comparative biology and taxonomic classification.</title>
        <authorList>
            <person name="Goeker M."/>
        </authorList>
    </citation>
    <scope>NUCLEOTIDE SEQUENCE [LARGE SCALE GENOMIC DNA]</scope>
    <source>
        <strain evidence="8 9">DSM 18792</strain>
    </source>
</reference>
<dbReference type="EC" id="2.7.13.3" evidence="2"/>
<keyword evidence="5" id="KW-0418">Kinase</keyword>
<evidence type="ECO:0000259" key="6">
    <source>
        <dbReference type="PROSITE" id="PS50109"/>
    </source>
</evidence>
<evidence type="ECO:0000256" key="2">
    <source>
        <dbReference type="ARBA" id="ARBA00012438"/>
    </source>
</evidence>
<dbReference type="InterPro" id="IPR052162">
    <property type="entry name" value="Sensor_kinase/Photoreceptor"/>
</dbReference>
<dbReference type="PANTHER" id="PTHR43304">
    <property type="entry name" value="PHYTOCHROME-LIKE PROTEIN CPH1"/>
    <property type="match status" value="1"/>
</dbReference>
<evidence type="ECO:0000256" key="5">
    <source>
        <dbReference type="ARBA" id="ARBA00022777"/>
    </source>
</evidence>
<dbReference type="Gene3D" id="3.30.565.10">
    <property type="entry name" value="Histidine kinase-like ATPase, C-terminal domain"/>
    <property type="match status" value="1"/>
</dbReference>
<dbReference type="Proteomes" id="UP000295455">
    <property type="component" value="Unassembled WGS sequence"/>
</dbReference>
<accession>A0A4R1RDX9</accession>
<keyword evidence="4" id="KW-0808">Transferase</keyword>
<dbReference type="InterPro" id="IPR001610">
    <property type="entry name" value="PAC"/>
</dbReference>
<dbReference type="InterPro" id="IPR013655">
    <property type="entry name" value="PAS_fold_3"/>
</dbReference>
<evidence type="ECO:0000256" key="4">
    <source>
        <dbReference type="ARBA" id="ARBA00022679"/>
    </source>
</evidence>
<name>A0A4R1RDX9_9FLAO</name>
<dbReference type="SUPFAM" id="SSF55874">
    <property type="entry name" value="ATPase domain of HSP90 chaperone/DNA topoisomerase II/histidine kinase"/>
    <property type="match status" value="1"/>
</dbReference>
<dbReference type="GO" id="GO:0004673">
    <property type="term" value="F:protein histidine kinase activity"/>
    <property type="evidence" value="ECO:0007669"/>
    <property type="project" value="UniProtKB-EC"/>
</dbReference>
<dbReference type="PRINTS" id="PR00344">
    <property type="entry name" value="BCTRLSENSOR"/>
</dbReference>
<dbReference type="SMART" id="SM00086">
    <property type="entry name" value="PAC"/>
    <property type="match status" value="1"/>
</dbReference>
<dbReference type="Pfam" id="PF02518">
    <property type="entry name" value="HATPase_c"/>
    <property type="match status" value="1"/>
</dbReference>
<dbReference type="InterPro" id="IPR000014">
    <property type="entry name" value="PAS"/>
</dbReference>
<keyword evidence="3" id="KW-0597">Phosphoprotein</keyword>
<dbReference type="Gene3D" id="3.30.450.20">
    <property type="entry name" value="PAS domain"/>
    <property type="match status" value="1"/>
</dbReference>
<proteinExistence type="predicted"/>
<comment type="catalytic activity">
    <reaction evidence="1">
        <text>ATP + protein L-histidine = ADP + protein N-phospho-L-histidine.</text>
        <dbReference type="EC" id="2.7.13.3"/>
    </reaction>
</comment>
<dbReference type="InterPro" id="IPR036890">
    <property type="entry name" value="HATPase_C_sf"/>
</dbReference>
<dbReference type="SUPFAM" id="SSF55785">
    <property type="entry name" value="PYP-like sensor domain (PAS domain)"/>
    <property type="match status" value="1"/>
</dbReference>
<dbReference type="PROSITE" id="PS50112">
    <property type="entry name" value="PAS"/>
    <property type="match status" value="1"/>
</dbReference>
<dbReference type="InterPro" id="IPR035965">
    <property type="entry name" value="PAS-like_dom_sf"/>
</dbReference>
<dbReference type="InterPro" id="IPR003594">
    <property type="entry name" value="HATPase_dom"/>
</dbReference>
<feature type="domain" description="Histidine kinase" evidence="6">
    <location>
        <begin position="140"/>
        <end position="353"/>
    </location>
</feature>
<dbReference type="NCBIfam" id="TIGR00229">
    <property type="entry name" value="sensory_box"/>
    <property type="match status" value="1"/>
</dbReference>
<dbReference type="AlphaFoldDB" id="A0A4R1RDX9"/>
<dbReference type="InterPro" id="IPR005467">
    <property type="entry name" value="His_kinase_dom"/>
</dbReference>
<evidence type="ECO:0000313" key="8">
    <source>
        <dbReference type="EMBL" id="TCL64019.1"/>
    </source>
</evidence>
<evidence type="ECO:0000259" key="7">
    <source>
        <dbReference type="PROSITE" id="PS50112"/>
    </source>
</evidence>
<evidence type="ECO:0000313" key="9">
    <source>
        <dbReference type="Proteomes" id="UP000295455"/>
    </source>
</evidence>
<keyword evidence="9" id="KW-1185">Reference proteome</keyword>